<dbReference type="PROSITE" id="PS51296">
    <property type="entry name" value="RIESKE"/>
    <property type="match status" value="1"/>
</dbReference>
<feature type="domain" description="Rieske" evidence="8">
    <location>
        <begin position="95"/>
        <end position="182"/>
    </location>
</feature>
<dbReference type="InterPro" id="IPR017941">
    <property type="entry name" value="Rieske_2Fe-2S"/>
</dbReference>
<keyword evidence="5" id="KW-0411">Iron-sulfur</keyword>
<dbReference type="GO" id="GO:0051537">
    <property type="term" value="F:2 iron, 2 sulfur cluster binding"/>
    <property type="evidence" value="ECO:0007669"/>
    <property type="project" value="UniProtKB-KW"/>
</dbReference>
<dbReference type="GeneID" id="36523161"/>
<reference evidence="9 10" key="1">
    <citation type="submission" date="2017-12" db="EMBL/GenBank/DDBJ databases">
        <authorList>
            <consortium name="DOE Joint Genome Institute"/>
            <person name="Haridas S."/>
            <person name="Kjaerbolling I."/>
            <person name="Vesth T.C."/>
            <person name="Frisvad J.C."/>
            <person name="Nybo J.L."/>
            <person name="Theobald S."/>
            <person name="Kuo A."/>
            <person name="Bowyer P."/>
            <person name="Matsuda Y."/>
            <person name="Mondo S."/>
            <person name="Lyhne E.K."/>
            <person name="Kogle M.E."/>
            <person name="Clum A."/>
            <person name="Lipzen A."/>
            <person name="Salamov A."/>
            <person name="Ngan C.Y."/>
            <person name="Daum C."/>
            <person name="Chiniquy J."/>
            <person name="Barry K."/>
            <person name="LaButti K."/>
            <person name="Simmons B.A."/>
            <person name="Magnuson J.K."/>
            <person name="Mortensen U.H."/>
            <person name="Larsen T.O."/>
            <person name="Grigoriev I.V."/>
            <person name="Baker S.E."/>
            <person name="Andersen M.R."/>
            <person name="Nordberg H.P."/>
            <person name="Cantor M.N."/>
            <person name="Hua S.X."/>
        </authorList>
    </citation>
    <scope>NUCLEOTIDE SEQUENCE [LARGE SCALE GENOMIC DNA]</scope>
    <source>
        <strain evidence="9 10">CBS 102.13</strain>
    </source>
</reference>
<evidence type="ECO:0000259" key="8">
    <source>
        <dbReference type="PROSITE" id="PS51296"/>
    </source>
</evidence>
<dbReference type="Proteomes" id="UP000234585">
    <property type="component" value="Unassembled WGS sequence"/>
</dbReference>
<evidence type="ECO:0000256" key="4">
    <source>
        <dbReference type="ARBA" id="ARBA00023004"/>
    </source>
</evidence>
<dbReference type="CDD" id="cd03469">
    <property type="entry name" value="Rieske_RO_Alpha_N"/>
    <property type="match status" value="1"/>
</dbReference>
<dbReference type="PROSITE" id="PS50835">
    <property type="entry name" value="IG_LIKE"/>
    <property type="match status" value="1"/>
</dbReference>
<dbReference type="GO" id="GO:0016491">
    <property type="term" value="F:oxidoreductase activity"/>
    <property type="evidence" value="ECO:0007669"/>
    <property type="project" value="UniProtKB-KW"/>
</dbReference>
<evidence type="ECO:0000313" key="9">
    <source>
        <dbReference type="EMBL" id="PLB41106.1"/>
    </source>
</evidence>
<accession>A0A2I2FKF0</accession>
<dbReference type="PRINTS" id="PR00090">
    <property type="entry name" value="RNGDIOXGNASE"/>
</dbReference>
<organism evidence="9 10">
    <name type="scientific">Aspergillus candidus</name>
    <dbReference type="NCBI Taxonomy" id="41067"/>
    <lineage>
        <taxon>Eukaryota</taxon>
        <taxon>Fungi</taxon>
        <taxon>Dikarya</taxon>
        <taxon>Ascomycota</taxon>
        <taxon>Pezizomycotina</taxon>
        <taxon>Eurotiomycetes</taxon>
        <taxon>Eurotiomycetidae</taxon>
        <taxon>Eurotiales</taxon>
        <taxon>Aspergillaceae</taxon>
        <taxon>Aspergillus</taxon>
        <taxon>Aspergillus subgen. Circumdati</taxon>
    </lineage>
</organism>
<keyword evidence="2" id="KW-0479">Metal-binding</keyword>
<evidence type="ECO:0000256" key="2">
    <source>
        <dbReference type="ARBA" id="ARBA00022723"/>
    </source>
</evidence>
<dbReference type="STRING" id="41067.A0A2I2FKF0"/>
<dbReference type="PANTHER" id="PTHR43756">
    <property type="entry name" value="CHOLINE MONOOXYGENASE, CHLOROPLASTIC"/>
    <property type="match status" value="1"/>
</dbReference>
<dbReference type="GO" id="GO:0046872">
    <property type="term" value="F:metal ion binding"/>
    <property type="evidence" value="ECO:0007669"/>
    <property type="project" value="UniProtKB-KW"/>
</dbReference>
<evidence type="ECO:0000256" key="3">
    <source>
        <dbReference type="ARBA" id="ARBA00023002"/>
    </source>
</evidence>
<protein>
    <submittedName>
        <fullName evidence="9">Iron-sulfur cluster-binding protein</fullName>
    </submittedName>
</protein>
<dbReference type="PANTHER" id="PTHR43756:SF6">
    <property type="entry name" value="CLUSTER-BINDING PROTEIN, PUTATIVE (AFU_ORTHOLOGUE AFUA_6G03920)-RELATED"/>
    <property type="match status" value="1"/>
</dbReference>
<evidence type="ECO:0000256" key="6">
    <source>
        <dbReference type="SAM" id="MobiDB-lite"/>
    </source>
</evidence>
<sequence length="429" mass="48328">MDSLNVTLLAFLAGFIFLYQRWSRPILWSTKQLISRKPPSTRPTTNTSASSTHGVFKEPDFPSDWLVGTQTFELEKRAIFSKTWICLVHRSRFHKPGDYQSFSLAGFPLFLILSKDGEVRAFHNVCRHRAYTITKKESGSTPVLGCHYHGWSYNTFGALIKAPHFDGVRGFDKAQNGLFQISAFTSGSGFVFVNLEVATPAGGPDVGLLDAFAGRGGLVPRNTSPWVAGESIEAGFNWKLGVKLLHLDTQRLEKKVAPTPWLANLVTRFQRRQDNCVLFPTASVATIHGTRWWYTINLLPLAPEKTVVRCDLHCSERTSKAQVDKAMEKLMLLLQENIREIEVEYRTLTDASRESYMMSVSRESEDHQTAILERLQEHVKLEKAQGNPIHPAMRKRRENPQFEQAEQLCQSLDCVASAGTDISSNALAW</sequence>
<feature type="domain" description="Ig-like" evidence="7">
    <location>
        <begin position="391"/>
        <end position="429"/>
    </location>
</feature>
<dbReference type="Gene3D" id="3.90.380.10">
    <property type="entry name" value="Naphthalene 1,2-dioxygenase Alpha Subunit, Chain A, domain 1"/>
    <property type="match status" value="1"/>
</dbReference>
<dbReference type="EMBL" id="KZ559122">
    <property type="protein sequence ID" value="PLB41106.1"/>
    <property type="molecule type" value="Genomic_DNA"/>
</dbReference>
<dbReference type="AlphaFoldDB" id="A0A2I2FKF0"/>
<evidence type="ECO:0000256" key="1">
    <source>
        <dbReference type="ARBA" id="ARBA00022714"/>
    </source>
</evidence>
<keyword evidence="1" id="KW-0001">2Fe-2S</keyword>
<dbReference type="InterPro" id="IPR007110">
    <property type="entry name" value="Ig-like_dom"/>
</dbReference>
<name>A0A2I2FKF0_ASPCN</name>
<dbReference type="InterPro" id="IPR001663">
    <property type="entry name" value="Rng_hydr_dOase-A"/>
</dbReference>
<evidence type="ECO:0000313" key="10">
    <source>
        <dbReference type="Proteomes" id="UP000234585"/>
    </source>
</evidence>
<dbReference type="RefSeq" id="XP_024675118.1">
    <property type="nucleotide sequence ID" value="XM_024816001.1"/>
</dbReference>
<evidence type="ECO:0000259" key="7">
    <source>
        <dbReference type="PROSITE" id="PS50835"/>
    </source>
</evidence>
<evidence type="ECO:0000256" key="5">
    <source>
        <dbReference type="ARBA" id="ARBA00023014"/>
    </source>
</evidence>
<dbReference type="Pfam" id="PF00355">
    <property type="entry name" value="Rieske"/>
    <property type="match status" value="1"/>
</dbReference>
<dbReference type="Gene3D" id="2.102.10.10">
    <property type="entry name" value="Rieske [2Fe-2S] iron-sulphur domain"/>
    <property type="match status" value="1"/>
</dbReference>
<feature type="region of interest" description="Disordered" evidence="6">
    <location>
        <begin position="36"/>
        <end position="55"/>
    </location>
</feature>
<keyword evidence="10" id="KW-1185">Reference proteome</keyword>
<feature type="compositionally biased region" description="Polar residues" evidence="6">
    <location>
        <begin position="42"/>
        <end position="53"/>
    </location>
</feature>
<keyword evidence="3" id="KW-0560">Oxidoreductase</keyword>
<keyword evidence="4" id="KW-0408">Iron</keyword>
<proteinExistence type="predicted"/>
<dbReference type="OrthoDB" id="426882at2759"/>
<dbReference type="InterPro" id="IPR036922">
    <property type="entry name" value="Rieske_2Fe-2S_sf"/>
</dbReference>
<gene>
    <name evidence="9" type="ORF">BDW47DRAFT_123161</name>
</gene>
<dbReference type="SUPFAM" id="SSF50022">
    <property type="entry name" value="ISP domain"/>
    <property type="match status" value="1"/>
</dbReference>